<keyword evidence="2" id="KW-1185">Reference proteome</keyword>
<evidence type="ECO:0000313" key="1">
    <source>
        <dbReference type="EMBL" id="RXI03044.1"/>
    </source>
</evidence>
<dbReference type="EMBL" id="RDQH01000329">
    <property type="protein sequence ID" value="RXI03044.1"/>
    <property type="molecule type" value="Genomic_DNA"/>
</dbReference>
<reference evidence="1 2" key="1">
    <citation type="submission" date="2018-10" db="EMBL/GenBank/DDBJ databases">
        <title>A high-quality apple genome assembly.</title>
        <authorList>
            <person name="Hu J."/>
        </authorList>
    </citation>
    <scope>NUCLEOTIDE SEQUENCE [LARGE SCALE GENOMIC DNA]</scope>
    <source>
        <strain evidence="2">cv. HFTH1</strain>
        <tissue evidence="1">Young leaf</tissue>
    </source>
</reference>
<accession>A0A498K9N6</accession>
<comment type="caution">
    <text evidence="1">The sequence shown here is derived from an EMBL/GenBank/DDBJ whole genome shotgun (WGS) entry which is preliminary data.</text>
</comment>
<dbReference type="Proteomes" id="UP000290289">
    <property type="component" value="Chromosome 3"/>
</dbReference>
<organism evidence="1 2">
    <name type="scientific">Malus domestica</name>
    <name type="common">Apple</name>
    <name type="synonym">Pyrus malus</name>
    <dbReference type="NCBI Taxonomy" id="3750"/>
    <lineage>
        <taxon>Eukaryota</taxon>
        <taxon>Viridiplantae</taxon>
        <taxon>Streptophyta</taxon>
        <taxon>Embryophyta</taxon>
        <taxon>Tracheophyta</taxon>
        <taxon>Spermatophyta</taxon>
        <taxon>Magnoliopsida</taxon>
        <taxon>eudicotyledons</taxon>
        <taxon>Gunneridae</taxon>
        <taxon>Pentapetalae</taxon>
        <taxon>rosids</taxon>
        <taxon>fabids</taxon>
        <taxon>Rosales</taxon>
        <taxon>Rosaceae</taxon>
        <taxon>Amygdaloideae</taxon>
        <taxon>Maleae</taxon>
        <taxon>Malus</taxon>
    </lineage>
</organism>
<gene>
    <name evidence="1" type="ORF">DVH24_003122</name>
</gene>
<name>A0A498K9N6_MALDO</name>
<dbReference type="AlphaFoldDB" id="A0A498K9N6"/>
<proteinExistence type="predicted"/>
<evidence type="ECO:0000313" key="2">
    <source>
        <dbReference type="Proteomes" id="UP000290289"/>
    </source>
</evidence>
<protein>
    <submittedName>
        <fullName evidence="1">Uncharacterized protein</fullName>
    </submittedName>
</protein>
<sequence length="114" mass="12414">MFDGGVATVAALNGQRLLFWLRVKKAEDDRRYVWSSYGGFLELKLKTLTPNGVVLGLGGLKKLKEKKGQRRRLDAFRCASATSASPEMPFAHSIKTKALAFTPSLKGALSASRG</sequence>